<protein>
    <submittedName>
        <fullName evidence="2">Raffinose/stachyose/melibiose transport system substrate-binding protein</fullName>
    </submittedName>
</protein>
<evidence type="ECO:0000313" key="3">
    <source>
        <dbReference type="Proteomes" id="UP001519290"/>
    </source>
</evidence>
<dbReference type="PANTHER" id="PTHR43649:SF12">
    <property type="entry name" value="DIACETYLCHITOBIOSE BINDING PROTEIN DASA"/>
    <property type="match status" value="1"/>
</dbReference>
<dbReference type="PANTHER" id="PTHR43649">
    <property type="entry name" value="ARABINOSE-BINDING PROTEIN-RELATED"/>
    <property type="match status" value="1"/>
</dbReference>
<keyword evidence="3" id="KW-1185">Reference proteome</keyword>
<evidence type="ECO:0000256" key="1">
    <source>
        <dbReference type="SAM" id="SignalP"/>
    </source>
</evidence>
<feature type="chain" id="PRO_5047290709" evidence="1">
    <location>
        <begin position="22"/>
        <end position="458"/>
    </location>
</feature>
<accession>A0ABS4WYX3</accession>
<dbReference type="PROSITE" id="PS51257">
    <property type="entry name" value="PROKAR_LIPOPROTEIN"/>
    <property type="match status" value="1"/>
</dbReference>
<dbReference type="Proteomes" id="UP001519290">
    <property type="component" value="Unassembled WGS sequence"/>
</dbReference>
<dbReference type="InterPro" id="IPR006059">
    <property type="entry name" value="SBP"/>
</dbReference>
<proteinExistence type="predicted"/>
<dbReference type="Gene3D" id="3.40.190.10">
    <property type="entry name" value="Periplasmic binding protein-like II"/>
    <property type="match status" value="2"/>
</dbReference>
<comment type="caution">
    <text evidence="2">The sequence shown here is derived from an EMBL/GenBank/DDBJ whole genome shotgun (WGS) entry which is preliminary data.</text>
</comment>
<organism evidence="2 3">
    <name type="scientific">Brachybacterium sacelli</name>
    <dbReference type="NCBI Taxonomy" id="173364"/>
    <lineage>
        <taxon>Bacteria</taxon>
        <taxon>Bacillati</taxon>
        <taxon>Actinomycetota</taxon>
        <taxon>Actinomycetes</taxon>
        <taxon>Micrococcales</taxon>
        <taxon>Dermabacteraceae</taxon>
        <taxon>Brachybacterium</taxon>
    </lineage>
</organism>
<reference evidence="2 3" key="1">
    <citation type="submission" date="2021-03" db="EMBL/GenBank/DDBJ databases">
        <title>Sequencing the genomes of 1000 actinobacteria strains.</title>
        <authorList>
            <person name="Klenk H.-P."/>
        </authorList>
    </citation>
    <scope>NUCLEOTIDE SEQUENCE [LARGE SCALE GENOMIC DNA]</scope>
    <source>
        <strain evidence="2 3">DSM 14566</strain>
    </source>
</reference>
<evidence type="ECO:0000313" key="2">
    <source>
        <dbReference type="EMBL" id="MBP2381411.1"/>
    </source>
</evidence>
<dbReference type="RefSeq" id="WP_209900537.1">
    <property type="nucleotide sequence ID" value="NZ_BAAAJW010000002.1"/>
</dbReference>
<dbReference type="EMBL" id="JAGIOD010000001">
    <property type="protein sequence ID" value="MBP2381411.1"/>
    <property type="molecule type" value="Genomic_DNA"/>
</dbReference>
<gene>
    <name evidence="2" type="ORF">JOF43_001368</name>
</gene>
<name>A0ABS4WYX3_9MICO</name>
<dbReference type="SUPFAM" id="SSF53850">
    <property type="entry name" value="Periplasmic binding protein-like II"/>
    <property type="match status" value="1"/>
</dbReference>
<dbReference type="InterPro" id="IPR050490">
    <property type="entry name" value="Bact_solute-bd_prot1"/>
</dbReference>
<sequence>MAKPTFSRRSLALLAPTAALTAGLSGCVQGSATRSTGNGLSLWLTFTDNNQRDHYQENFVAPFNEQTTGVPLSLTIRGDDDALQRLQRTAIASGSGPDLVYTAGPSYGLEFVNAERFTSLDSYAEKNSWQDKVLPWAYEAGVLQGHNYMVPTSYETMIMVYNAAVFEEKGWDIPTNREEFEAFAAAAKDADMMPVGIGAGDWAAATEWLVSSFMNHAAGPEAVHDALTGSIGWDDQRIIDSIALLKDYFDQGWIGGGVESYFTNHEADLWIGLVNGTVGCLFIGSWAFSAMAPYFNDEAGNDDQWDWAPIPQFGDVTTKDLYAMGVGSTISVNSDSPRADEAAEYLDFLIQDPRAQLRSVADVSSQPLPLHYEPDDYPGDIDARVRRLYDSIDATDRIGFLSWTFWPPRSGVYTYEEMDRVIIGQLSPEEYCKGLDELFQEEYEGGKVPPIPDWQVEP</sequence>
<keyword evidence="1" id="KW-0732">Signal</keyword>
<feature type="signal peptide" evidence="1">
    <location>
        <begin position="1"/>
        <end position="21"/>
    </location>
</feature>
<dbReference type="Pfam" id="PF01547">
    <property type="entry name" value="SBP_bac_1"/>
    <property type="match status" value="1"/>
</dbReference>